<dbReference type="InterPro" id="IPR036855">
    <property type="entry name" value="Znf_CCCH_sf"/>
</dbReference>
<dbReference type="GO" id="GO:0008270">
    <property type="term" value="F:zinc ion binding"/>
    <property type="evidence" value="ECO:0007669"/>
    <property type="project" value="UniProtKB-KW"/>
</dbReference>
<proteinExistence type="predicted"/>
<feature type="domain" description="C3H1-type" evidence="4">
    <location>
        <begin position="43"/>
        <end position="71"/>
    </location>
</feature>
<sequence>MKSNRDNISSSSSSDVDLEILDTSNENKHIGTYSVKHSMASLNKKRLICFSMINDEDCLYDERCIYAHSLEEQMIDHVRKSLYKIVLDEHLMNIFPSIAYETEYIYNQLMFVTYLCKKCKDNKCTGGYNCKHGTNLAELKVCRNDLMSGLCNNDTFVIPINEFIINKILEGATYNASKYVACKEGHHLTCRGLVPYNKYKQQIEINTKKTLQSIRYINDNITDNVINTNVSYESSTDDEINECFKKKYLSDLSSSDD</sequence>
<reference evidence="5" key="1">
    <citation type="journal article" date="2020" name="Nature">
        <title>Giant virus diversity and host interactions through global metagenomics.</title>
        <authorList>
            <person name="Schulz F."/>
            <person name="Roux S."/>
            <person name="Paez-Espino D."/>
            <person name="Jungbluth S."/>
            <person name="Walsh D.A."/>
            <person name="Denef V.J."/>
            <person name="McMahon K.D."/>
            <person name="Konstantinidis K.T."/>
            <person name="Eloe-Fadrosh E.A."/>
            <person name="Kyrpides N.C."/>
            <person name="Woyke T."/>
        </authorList>
    </citation>
    <scope>NUCLEOTIDE SEQUENCE</scope>
    <source>
        <strain evidence="5">GVMAG-M-3300020192-26</strain>
    </source>
</reference>
<keyword evidence="1" id="KW-0479">Metal-binding</keyword>
<dbReference type="PROSITE" id="PS50103">
    <property type="entry name" value="ZF_C3H1"/>
    <property type="match status" value="1"/>
</dbReference>
<evidence type="ECO:0000313" key="5">
    <source>
        <dbReference type="EMBL" id="QHT01531.1"/>
    </source>
</evidence>
<evidence type="ECO:0000256" key="3">
    <source>
        <dbReference type="ARBA" id="ARBA00022833"/>
    </source>
</evidence>
<evidence type="ECO:0000256" key="1">
    <source>
        <dbReference type="ARBA" id="ARBA00022723"/>
    </source>
</evidence>
<organism evidence="5">
    <name type="scientific">viral metagenome</name>
    <dbReference type="NCBI Taxonomy" id="1070528"/>
    <lineage>
        <taxon>unclassified sequences</taxon>
        <taxon>metagenomes</taxon>
        <taxon>organismal metagenomes</taxon>
    </lineage>
</organism>
<protein>
    <recommendedName>
        <fullName evidence="4">C3H1-type domain-containing protein</fullName>
    </recommendedName>
</protein>
<accession>A0A6C0CAR9</accession>
<evidence type="ECO:0000259" key="4">
    <source>
        <dbReference type="PROSITE" id="PS50103"/>
    </source>
</evidence>
<dbReference type="EMBL" id="MN739376">
    <property type="protein sequence ID" value="QHT01531.1"/>
    <property type="molecule type" value="Genomic_DNA"/>
</dbReference>
<keyword evidence="2" id="KW-0863">Zinc-finger</keyword>
<dbReference type="AlphaFoldDB" id="A0A6C0CAR9"/>
<name>A0A6C0CAR9_9ZZZZ</name>
<dbReference type="InterPro" id="IPR000571">
    <property type="entry name" value="Znf_CCCH"/>
</dbReference>
<keyword evidence="3" id="KW-0862">Zinc</keyword>
<dbReference type="SUPFAM" id="SSF90229">
    <property type="entry name" value="CCCH zinc finger"/>
    <property type="match status" value="1"/>
</dbReference>
<evidence type="ECO:0000256" key="2">
    <source>
        <dbReference type="ARBA" id="ARBA00022771"/>
    </source>
</evidence>